<gene>
    <name evidence="3" type="ORF">RQ831_12945</name>
</gene>
<dbReference type="Proteomes" id="UP001258945">
    <property type="component" value="Unassembled WGS sequence"/>
</dbReference>
<evidence type="ECO:0000256" key="1">
    <source>
        <dbReference type="SAM" id="MobiDB-lite"/>
    </source>
</evidence>
<feature type="region of interest" description="Disordered" evidence="1">
    <location>
        <begin position="54"/>
        <end position="102"/>
    </location>
</feature>
<sequence length="102" mass="11503">MRQLLYAALLAPLLSVTALAAGTAQAAPVPVSVAPEARPAGLLHPAQYYAPPPPRWHGPPPHRWRPPPPPRHWHRPPPPPPHWRRPPPPRYGYAPPPRHYWR</sequence>
<comment type="caution">
    <text evidence="3">The sequence shown here is derived from an EMBL/GenBank/DDBJ whole genome shotgun (WGS) entry which is preliminary data.</text>
</comment>
<reference evidence="3 4" key="1">
    <citation type="journal article" date="2019" name="Microb. Pathog.">
        <title>Comparison of VITEK 2, MALDI-TOF MS, 16S rRNA gene sequencing, and whole-genome sequencing for identification of Roseomonas mucosa.</title>
        <authorList>
            <person name="Rudolph W.W."/>
            <person name="Gunzer F."/>
            <person name="Trauth M."/>
            <person name="Bunk B."/>
            <person name="Bigge R."/>
            <person name="Schrottner P."/>
        </authorList>
    </citation>
    <scope>NUCLEOTIDE SEQUENCE [LARGE SCALE GENOMIC DNA]</scope>
    <source>
        <strain evidence="3 4">DSM 103800</strain>
    </source>
</reference>
<keyword evidence="4" id="KW-1185">Reference proteome</keyword>
<accession>A0ABU3MGL4</accession>
<dbReference type="RefSeq" id="WP_314282505.1">
    <property type="nucleotide sequence ID" value="NZ_JAVVDO010000020.1"/>
</dbReference>
<feature type="chain" id="PRO_5046157884" evidence="2">
    <location>
        <begin position="21"/>
        <end position="102"/>
    </location>
</feature>
<evidence type="ECO:0000313" key="4">
    <source>
        <dbReference type="Proteomes" id="UP001258945"/>
    </source>
</evidence>
<evidence type="ECO:0000313" key="3">
    <source>
        <dbReference type="EMBL" id="MDT8331962.1"/>
    </source>
</evidence>
<keyword evidence="2" id="KW-0732">Signal</keyword>
<organism evidence="3 4">
    <name type="scientific">Roseomonas gilardii</name>
    <dbReference type="NCBI Taxonomy" id="257708"/>
    <lineage>
        <taxon>Bacteria</taxon>
        <taxon>Pseudomonadati</taxon>
        <taxon>Pseudomonadota</taxon>
        <taxon>Alphaproteobacteria</taxon>
        <taxon>Acetobacterales</taxon>
        <taxon>Roseomonadaceae</taxon>
        <taxon>Roseomonas</taxon>
    </lineage>
</organism>
<name>A0ABU3MGL4_9PROT</name>
<dbReference type="EMBL" id="JAVVDO010000020">
    <property type="protein sequence ID" value="MDT8331962.1"/>
    <property type="molecule type" value="Genomic_DNA"/>
</dbReference>
<feature type="signal peptide" evidence="2">
    <location>
        <begin position="1"/>
        <end position="20"/>
    </location>
</feature>
<feature type="compositionally biased region" description="Basic residues" evidence="1">
    <location>
        <begin position="60"/>
        <end position="75"/>
    </location>
</feature>
<protein>
    <submittedName>
        <fullName evidence="3">Uncharacterized protein</fullName>
    </submittedName>
</protein>
<evidence type="ECO:0000256" key="2">
    <source>
        <dbReference type="SAM" id="SignalP"/>
    </source>
</evidence>
<feature type="compositionally biased region" description="Pro residues" evidence="1">
    <location>
        <begin position="88"/>
        <end position="102"/>
    </location>
</feature>
<proteinExistence type="predicted"/>